<gene>
    <name evidence="2" type="ORF">I7I53_12031</name>
</gene>
<keyword evidence="1" id="KW-0472">Membrane</keyword>
<evidence type="ECO:0000313" key="2">
    <source>
        <dbReference type="EMBL" id="QSS57750.1"/>
    </source>
</evidence>
<evidence type="ECO:0000256" key="1">
    <source>
        <dbReference type="SAM" id="Phobius"/>
    </source>
</evidence>
<proteinExistence type="predicted"/>
<protein>
    <submittedName>
        <fullName evidence="2">BTB domain and ankyrin repeat protein</fullName>
    </submittedName>
</protein>
<organism evidence="2 3">
    <name type="scientific">Ajellomyces capsulatus (strain H88)</name>
    <name type="common">Darling's disease fungus</name>
    <name type="synonym">Histoplasma capsulatum</name>
    <dbReference type="NCBI Taxonomy" id="544711"/>
    <lineage>
        <taxon>Eukaryota</taxon>
        <taxon>Fungi</taxon>
        <taxon>Dikarya</taxon>
        <taxon>Ascomycota</taxon>
        <taxon>Pezizomycotina</taxon>
        <taxon>Eurotiomycetes</taxon>
        <taxon>Eurotiomycetidae</taxon>
        <taxon>Onygenales</taxon>
        <taxon>Ajellomycetaceae</taxon>
        <taxon>Histoplasma</taxon>
    </lineage>
</organism>
<dbReference type="Proteomes" id="UP000663419">
    <property type="component" value="Chromosome 6"/>
</dbReference>
<sequence>MPFLLILALKQRKHACMQSRQGNFSQFQRSIIVDIFSFFLFFFFPRSTYLALMVMFGLIEPPAGQSLCFATADHNSTRRGRQKYDG</sequence>
<name>A0A8A1LX03_AJEC8</name>
<evidence type="ECO:0000313" key="3">
    <source>
        <dbReference type="Proteomes" id="UP000663419"/>
    </source>
</evidence>
<dbReference type="EMBL" id="CP069107">
    <property type="protein sequence ID" value="QSS57750.1"/>
    <property type="molecule type" value="Genomic_DNA"/>
</dbReference>
<keyword evidence="1" id="KW-1133">Transmembrane helix</keyword>
<dbReference type="AlphaFoldDB" id="A0A8A1LX03"/>
<reference evidence="2" key="1">
    <citation type="submission" date="2021-01" db="EMBL/GenBank/DDBJ databases">
        <title>Chromosome-level genome assembly of a human fungal pathogen reveals clustering of transcriptionally co-regulated genes.</title>
        <authorList>
            <person name="Voorhies M."/>
            <person name="Cohen S."/>
            <person name="Shea T.P."/>
            <person name="Petrus S."/>
            <person name="Munoz J.F."/>
            <person name="Poplawski S."/>
            <person name="Goldman W.E."/>
            <person name="Michael T."/>
            <person name="Cuomo C.A."/>
            <person name="Sil A."/>
            <person name="Beyhan S."/>
        </authorList>
    </citation>
    <scope>NUCLEOTIDE SEQUENCE</scope>
    <source>
        <strain evidence="2">H88</strain>
    </source>
</reference>
<accession>A0A8A1LX03</accession>
<dbReference type="VEuPathDB" id="FungiDB:I7I53_12031"/>
<keyword evidence="1" id="KW-0812">Transmembrane</keyword>
<feature type="transmembrane region" description="Helical" evidence="1">
    <location>
        <begin position="31"/>
        <end position="59"/>
    </location>
</feature>